<accession>A0ABY0V0C4</accession>
<name>A0ABY0V0C4_9FLAO</name>
<evidence type="ECO:0000259" key="2">
    <source>
        <dbReference type="Pfam" id="PF08707"/>
    </source>
</evidence>
<dbReference type="Pfam" id="PF08800">
    <property type="entry name" value="BT4734-like_N"/>
    <property type="match status" value="1"/>
</dbReference>
<gene>
    <name evidence="4" type="ORF">SAMN05192545_3904</name>
</gene>
<evidence type="ECO:0000259" key="3">
    <source>
        <dbReference type="Pfam" id="PF08800"/>
    </source>
</evidence>
<dbReference type="InterPro" id="IPR007936">
    <property type="entry name" value="VapE-like_dom"/>
</dbReference>
<dbReference type="PANTHER" id="PTHR34985:SF1">
    <property type="entry name" value="SLR0554 PROTEIN"/>
    <property type="match status" value="1"/>
</dbReference>
<dbReference type="InterPro" id="IPR014819">
    <property type="entry name" value="PriCT_2"/>
</dbReference>
<dbReference type="InterPro" id="IPR014907">
    <property type="entry name" value="BT4734-like_N"/>
</dbReference>
<dbReference type="PANTHER" id="PTHR34985">
    <property type="entry name" value="SLR0554 PROTEIN"/>
    <property type="match status" value="1"/>
</dbReference>
<dbReference type="Pfam" id="PF05272">
    <property type="entry name" value="VapE-like_dom"/>
    <property type="match status" value="1"/>
</dbReference>
<keyword evidence="5" id="KW-1185">Reference proteome</keyword>
<evidence type="ECO:0000313" key="4">
    <source>
        <dbReference type="EMBL" id="SDT46682.1"/>
    </source>
</evidence>
<dbReference type="RefSeq" id="WP_091608753.1">
    <property type="nucleotide sequence ID" value="NZ_LT629754.1"/>
</dbReference>
<dbReference type="GeneID" id="90591589"/>
<dbReference type="EMBL" id="LT629754">
    <property type="protein sequence ID" value="SDT46682.1"/>
    <property type="molecule type" value="Genomic_DNA"/>
</dbReference>
<protein>
    <submittedName>
        <fullName evidence="4">Primase C terminal 2 (PriCT-2)</fullName>
    </submittedName>
</protein>
<feature type="domain" description="Virulence-associated protein E-like" evidence="1">
    <location>
        <begin position="456"/>
        <end position="647"/>
    </location>
</feature>
<dbReference type="Pfam" id="PF08707">
    <property type="entry name" value="PriCT_2"/>
    <property type="match status" value="1"/>
</dbReference>
<organism evidence="4 5">
    <name type="scientific">Maribacter dokdonensis</name>
    <dbReference type="NCBI Taxonomy" id="320912"/>
    <lineage>
        <taxon>Bacteria</taxon>
        <taxon>Pseudomonadati</taxon>
        <taxon>Bacteroidota</taxon>
        <taxon>Flavobacteriia</taxon>
        <taxon>Flavobacteriales</taxon>
        <taxon>Flavobacteriaceae</taxon>
        <taxon>Maribacter</taxon>
    </lineage>
</organism>
<reference evidence="4 5" key="1">
    <citation type="submission" date="2016-10" db="EMBL/GenBank/DDBJ databases">
        <authorList>
            <person name="Varghese N."/>
            <person name="Submissions S."/>
        </authorList>
    </citation>
    <scope>NUCLEOTIDE SEQUENCE [LARGE SCALE GENOMIC DNA]</scope>
    <source>
        <strain evidence="4 5">MAR_2009_60</strain>
    </source>
</reference>
<dbReference type="Proteomes" id="UP000199574">
    <property type="component" value="Chromosome I"/>
</dbReference>
<sequence length="737" mass="84819">MNISIFKDRYATAPIGQINLDDYLTDVKSGRWQDHVLGVRNGKAAKDESGAVTVSGLFEGRRAADDVKEHSGFIGIDLDQADNEDLKAIRPALEKDPYCYACHHSIRGFGLVWYVKIDHTKHKDAFRAIEQYLANTYKVTVDPSGKDISRLRYVSFDPDLYHNRRSKKWDKYIPKKERPKYTPSMTVFADEDMAHIMDQIKTGINIADDYDSYIRVGFALAKEFGESGRDYFHIVCSQSTKYDYKKADKQFDISLRRSADNDGVDIASFFWYCKQAGISTKTRTTSDIESLAKQKIRAGHTKVDAFKATREYFAVMEGLDEKRVDEVLEGIKTIPDATIRAEKADDKTTELELFIKSQKLRFNEISRRVEQDGEPLDDRAYNSIYLRAMHAIDHNVSKAKIDYMIDSDLVESYNPFLEFFRNNAQIKSEGHIKELIACFDYHKPDLDMSEMPGEHKESDYLEVFLTRWLLSIISAMNGTYSLLVLVLCGGQRSGKTKFFRGLLPLELRPFYAESKLDKEKDDGIQMTQKLILMDDEFSGKSKKEAAKFKEVSSRDIFSVRKPYGKTFEDLKRYAVLCATTNEAEILNDPTGNRRLIPVNIKSIDQERYAAIDKTALFMELYRKWKEIGDGWMLTGDDVEFLNQATKENESVDIDTEFILKLYKPSTATEPKSKFVQVSDILMTIEAVFNHKTYPNRIGMLLNAAGFKKERKRINGIRAYGYWVYEYPRNAFTNPNNF</sequence>
<feature type="domain" description="BT4734-like N-terminal" evidence="3">
    <location>
        <begin position="46"/>
        <end position="161"/>
    </location>
</feature>
<feature type="domain" description="Primase C-terminal 2" evidence="2">
    <location>
        <begin position="205"/>
        <end position="273"/>
    </location>
</feature>
<proteinExistence type="predicted"/>
<evidence type="ECO:0000313" key="5">
    <source>
        <dbReference type="Proteomes" id="UP000199574"/>
    </source>
</evidence>
<evidence type="ECO:0000259" key="1">
    <source>
        <dbReference type="Pfam" id="PF05272"/>
    </source>
</evidence>